<dbReference type="CDD" id="cd03469">
    <property type="entry name" value="Rieske_RO_Alpha_N"/>
    <property type="match status" value="1"/>
</dbReference>
<evidence type="ECO:0000256" key="3">
    <source>
        <dbReference type="ARBA" id="ARBA00004866"/>
    </source>
</evidence>
<evidence type="ECO:0000256" key="2">
    <source>
        <dbReference type="ARBA" id="ARBA00002149"/>
    </source>
</evidence>
<evidence type="ECO:0000256" key="4">
    <source>
        <dbReference type="ARBA" id="ARBA00010848"/>
    </source>
</evidence>
<evidence type="ECO:0000256" key="5">
    <source>
        <dbReference type="ARBA" id="ARBA00012763"/>
    </source>
</evidence>
<proteinExistence type="inferred from homology"/>
<protein>
    <recommendedName>
        <fullName evidence="6">Choline monooxygenase, chloroplastic</fullName>
        <ecNumber evidence="5">1.14.15.7</ecNumber>
    </recommendedName>
</protein>
<dbReference type="AlphaFoldDB" id="A0A6A6SQP7"/>
<evidence type="ECO:0000259" key="15">
    <source>
        <dbReference type="PROSITE" id="PS51296"/>
    </source>
</evidence>
<evidence type="ECO:0000256" key="11">
    <source>
        <dbReference type="ARBA" id="ARBA00023014"/>
    </source>
</evidence>
<feature type="region of interest" description="Disordered" evidence="14">
    <location>
        <begin position="369"/>
        <end position="400"/>
    </location>
</feature>
<dbReference type="GO" id="GO:0051537">
    <property type="term" value="F:2 iron, 2 sulfur cluster binding"/>
    <property type="evidence" value="ECO:0007669"/>
    <property type="project" value="UniProtKB-KW"/>
</dbReference>
<dbReference type="InterPro" id="IPR015879">
    <property type="entry name" value="Ring_hydroxy_dOase_asu_C_dom"/>
</dbReference>
<dbReference type="GO" id="GO:0005506">
    <property type="term" value="F:iron ion binding"/>
    <property type="evidence" value="ECO:0007669"/>
    <property type="project" value="InterPro"/>
</dbReference>
<dbReference type="SUPFAM" id="SSF50022">
    <property type="entry name" value="ISP domain"/>
    <property type="match status" value="1"/>
</dbReference>
<dbReference type="InterPro" id="IPR001663">
    <property type="entry name" value="Rng_hydr_dOase-A"/>
</dbReference>
<keyword evidence="17" id="KW-1185">Reference proteome</keyword>
<comment type="pathway">
    <text evidence="3">Amine and polyamine biosynthesis; betaine biosynthesis via choline pathway; betaine aldehyde from choline (monooxygenase route): step 1/1.</text>
</comment>
<evidence type="ECO:0000256" key="1">
    <source>
        <dbReference type="ARBA" id="ARBA00001962"/>
    </source>
</evidence>
<dbReference type="PRINTS" id="PR00090">
    <property type="entry name" value="RNGDIOXGNASE"/>
</dbReference>
<comment type="cofactor">
    <cofactor evidence="1">
        <name>Fe cation</name>
        <dbReference type="ChEBI" id="CHEBI:24875"/>
    </cofactor>
</comment>
<dbReference type="EC" id="1.14.15.7" evidence="5"/>
<dbReference type="Pfam" id="PF00355">
    <property type="entry name" value="Rieske"/>
    <property type="match status" value="1"/>
</dbReference>
<dbReference type="Gene3D" id="2.102.10.10">
    <property type="entry name" value="Rieske [2Fe-2S] iron-sulphur domain"/>
    <property type="match status" value="1"/>
</dbReference>
<evidence type="ECO:0000256" key="8">
    <source>
        <dbReference type="ARBA" id="ARBA00022723"/>
    </source>
</evidence>
<comment type="similarity">
    <text evidence="4">Belongs to the choline monooxygenase family.</text>
</comment>
<evidence type="ECO:0000313" key="17">
    <source>
        <dbReference type="Proteomes" id="UP000799324"/>
    </source>
</evidence>
<evidence type="ECO:0000256" key="10">
    <source>
        <dbReference type="ARBA" id="ARBA00023004"/>
    </source>
</evidence>
<evidence type="ECO:0000256" key="6">
    <source>
        <dbReference type="ARBA" id="ARBA00014931"/>
    </source>
</evidence>
<evidence type="ECO:0000256" key="14">
    <source>
        <dbReference type="SAM" id="MobiDB-lite"/>
    </source>
</evidence>
<dbReference type="PROSITE" id="PS51296">
    <property type="entry name" value="RIESKE"/>
    <property type="match status" value="1"/>
</dbReference>
<dbReference type="CDD" id="cd00680">
    <property type="entry name" value="RHO_alpha_C"/>
    <property type="match status" value="1"/>
</dbReference>
<dbReference type="PANTHER" id="PTHR43756">
    <property type="entry name" value="CHOLINE MONOOXYGENASE, CHLOROPLASTIC"/>
    <property type="match status" value="1"/>
</dbReference>
<dbReference type="Gene3D" id="3.90.380.10">
    <property type="entry name" value="Naphthalene 1,2-dioxygenase Alpha Subunit, Chain A, domain 1"/>
    <property type="match status" value="2"/>
</dbReference>
<dbReference type="GO" id="GO:0019133">
    <property type="term" value="F:choline monooxygenase activity"/>
    <property type="evidence" value="ECO:0007669"/>
    <property type="project" value="UniProtKB-EC"/>
</dbReference>
<sequence>MAPGILGYFGLRSDSVTGHEAPSTKDAIRALPANWYTSKEMYELERRSIFSRKWLLMTHQVRVKEPGSFVRYNVAGYDFVLTRDRNGTINAFHNVCRHRAYPVVESTEGNAKILSCRYHGWSYGLNGKLAKAPGFNDLDFDKNQNGLFPIHVRIDANGFVWINMDSKDTPEVAWEDDFGGVDEQDRFKNYNFADYVFDHTWAIDAKYNWKIAADNYNECYHCKTTHPDLPSIANLETYDVHPKAGHIDHDAATTDKQRAEGLCVASTYYFPNASMTVTPHFFFMQKFLPINPTETHVLYEVYRNKNSPEDEFQRINKMYKRVMNEDKPLCDLAQKNLSAGVFINGELHPKMEKGPLYFQKQCREVVTEHHKREKKEGKEYWPAKQILPTSGNASASKEDEDFCSGLACGPGKEELVW</sequence>
<dbReference type="OrthoDB" id="426882at2759"/>
<evidence type="ECO:0000256" key="12">
    <source>
        <dbReference type="ARBA" id="ARBA00023027"/>
    </source>
</evidence>
<feature type="compositionally biased region" description="Basic and acidic residues" evidence="14">
    <location>
        <begin position="369"/>
        <end position="381"/>
    </location>
</feature>
<dbReference type="SUPFAM" id="SSF55961">
    <property type="entry name" value="Bet v1-like"/>
    <property type="match status" value="1"/>
</dbReference>
<gene>
    <name evidence="16" type="ORF">K491DRAFT_698516</name>
</gene>
<keyword evidence="7" id="KW-0001">2Fe-2S</keyword>
<dbReference type="EMBL" id="MU004515">
    <property type="protein sequence ID" value="KAF2648913.1"/>
    <property type="molecule type" value="Genomic_DNA"/>
</dbReference>
<dbReference type="UniPathway" id="UPA00529">
    <property type="reaction ID" value="UER00430"/>
</dbReference>
<accession>A0A6A6SQP7</accession>
<dbReference type="InterPro" id="IPR015881">
    <property type="entry name" value="ARHD_Rieske_2Fe_2S"/>
</dbReference>
<keyword evidence="12" id="KW-0520">NAD</keyword>
<keyword evidence="11" id="KW-0411">Iron-sulfur</keyword>
<feature type="domain" description="Rieske" evidence="15">
    <location>
        <begin position="56"/>
        <end position="138"/>
    </location>
</feature>
<dbReference type="PANTHER" id="PTHR43756:SF5">
    <property type="entry name" value="CHOLINE MONOOXYGENASE, CHLOROPLASTIC"/>
    <property type="match status" value="1"/>
</dbReference>
<name>A0A6A6SQP7_9PLEO</name>
<comment type="catalytic activity">
    <reaction evidence="13">
        <text>choline + 2 reduced [2Fe-2S]-[ferredoxin] + O2 + 2 H(+) = betaine aldehyde hydrate + 2 oxidized [2Fe-2S]-[ferredoxin] + H2O</text>
        <dbReference type="Rhea" id="RHEA:17769"/>
        <dbReference type="Rhea" id="RHEA-COMP:10000"/>
        <dbReference type="Rhea" id="RHEA-COMP:10001"/>
        <dbReference type="ChEBI" id="CHEBI:15354"/>
        <dbReference type="ChEBI" id="CHEBI:15377"/>
        <dbReference type="ChEBI" id="CHEBI:15378"/>
        <dbReference type="ChEBI" id="CHEBI:15379"/>
        <dbReference type="ChEBI" id="CHEBI:15870"/>
        <dbReference type="ChEBI" id="CHEBI:33737"/>
        <dbReference type="ChEBI" id="CHEBI:33738"/>
        <dbReference type="EC" id="1.14.15.7"/>
    </reaction>
</comment>
<dbReference type="GO" id="GO:0019285">
    <property type="term" value="P:glycine betaine biosynthetic process from choline"/>
    <property type="evidence" value="ECO:0007669"/>
    <property type="project" value="UniProtKB-UniPathway"/>
</dbReference>
<keyword evidence="9" id="KW-0560">Oxidoreductase</keyword>
<keyword evidence="10" id="KW-0408">Iron</keyword>
<comment type="function">
    <text evidence="2">Catalyzes the first step of the osmoprotectant glycine betaine synthesis.</text>
</comment>
<evidence type="ECO:0000256" key="13">
    <source>
        <dbReference type="ARBA" id="ARBA00049097"/>
    </source>
</evidence>
<dbReference type="Pfam" id="PF00848">
    <property type="entry name" value="Ring_hydroxyl_A"/>
    <property type="match status" value="1"/>
</dbReference>
<dbReference type="InterPro" id="IPR017941">
    <property type="entry name" value="Rieske_2Fe-2S"/>
</dbReference>
<evidence type="ECO:0000256" key="7">
    <source>
        <dbReference type="ARBA" id="ARBA00022714"/>
    </source>
</evidence>
<organism evidence="16 17">
    <name type="scientific">Lophiostoma macrostomum CBS 122681</name>
    <dbReference type="NCBI Taxonomy" id="1314788"/>
    <lineage>
        <taxon>Eukaryota</taxon>
        <taxon>Fungi</taxon>
        <taxon>Dikarya</taxon>
        <taxon>Ascomycota</taxon>
        <taxon>Pezizomycotina</taxon>
        <taxon>Dothideomycetes</taxon>
        <taxon>Pleosporomycetidae</taxon>
        <taxon>Pleosporales</taxon>
        <taxon>Lophiostomataceae</taxon>
        <taxon>Lophiostoma</taxon>
    </lineage>
</organism>
<keyword evidence="8" id="KW-0479">Metal-binding</keyword>
<reference evidence="16" key="1">
    <citation type="journal article" date="2020" name="Stud. Mycol.">
        <title>101 Dothideomycetes genomes: a test case for predicting lifestyles and emergence of pathogens.</title>
        <authorList>
            <person name="Haridas S."/>
            <person name="Albert R."/>
            <person name="Binder M."/>
            <person name="Bloem J."/>
            <person name="Labutti K."/>
            <person name="Salamov A."/>
            <person name="Andreopoulos B."/>
            <person name="Baker S."/>
            <person name="Barry K."/>
            <person name="Bills G."/>
            <person name="Bluhm B."/>
            <person name="Cannon C."/>
            <person name="Castanera R."/>
            <person name="Culley D."/>
            <person name="Daum C."/>
            <person name="Ezra D."/>
            <person name="Gonzalez J."/>
            <person name="Henrissat B."/>
            <person name="Kuo A."/>
            <person name="Liang C."/>
            <person name="Lipzen A."/>
            <person name="Lutzoni F."/>
            <person name="Magnuson J."/>
            <person name="Mondo S."/>
            <person name="Nolan M."/>
            <person name="Ohm R."/>
            <person name="Pangilinan J."/>
            <person name="Park H.-J."/>
            <person name="Ramirez L."/>
            <person name="Alfaro M."/>
            <person name="Sun H."/>
            <person name="Tritt A."/>
            <person name="Yoshinaga Y."/>
            <person name="Zwiers L.-H."/>
            <person name="Turgeon B."/>
            <person name="Goodwin S."/>
            <person name="Spatafora J."/>
            <person name="Crous P."/>
            <person name="Grigoriev I."/>
        </authorList>
    </citation>
    <scope>NUCLEOTIDE SEQUENCE</scope>
    <source>
        <strain evidence="16">CBS 122681</strain>
    </source>
</reference>
<dbReference type="InterPro" id="IPR036922">
    <property type="entry name" value="Rieske_2Fe-2S_sf"/>
</dbReference>
<evidence type="ECO:0000256" key="9">
    <source>
        <dbReference type="ARBA" id="ARBA00023002"/>
    </source>
</evidence>
<evidence type="ECO:0000313" key="16">
    <source>
        <dbReference type="EMBL" id="KAF2648913.1"/>
    </source>
</evidence>
<dbReference type="PROSITE" id="PS00570">
    <property type="entry name" value="RING_HYDROXYL_ALPHA"/>
    <property type="match status" value="1"/>
</dbReference>
<dbReference type="Proteomes" id="UP000799324">
    <property type="component" value="Unassembled WGS sequence"/>
</dbReference>